<comment type="similarity">
    <text evidence="1">Belongs to the spermidine/spermine synthase family.</text>
</comment>
<protein>
    <recommendedName>
        <fullName evidence="4">PABS domain-containing protein</fullName>
    </recommendedName>
</protein>
<feature type="non-terminal residue" evidence="5">
    <location>
        <position position="1"/>
    </location>
</feature>
<dbReference type="EMBL" id="LAZR01052552">
    <property type="protein sequence ID" value="KKK82699.1"/>
    <property type="molecule type" value="Genomic_DNA"/>
</dbReference>
<evidence type="ECO:0000313" key="5">
    <source>
        <dbReference type="EMBL" id="KKK82699.1"/>
    </source>
</evidence>
<proteinExistence type="inferred from homology"/>
<comment type="caution">
    <text evidence="5">The sequence shown here is derived from an EMBL/GenBank/DDBJ whole genome shotgun (WGS) entry which is preliminary data.</text>
</comment>
<keyword evidence="2" id="KW-0808">Transferase</keyword>
<evidence type="ECO:0000256" key="3">
    <source>
        <dbReference type="ARBA" id="ARBA00023115"/>
    </source>
</evidence>
<reference evidence="5" key="1">
    <citation type="journal article" date="2015" name="Nature">
        <title>Complex archaea that bridge the gap between prokaryotes and eukaryotes.</title>
        <authorList>
            <person name="Spang A."/>
            <person name="Saw J.H."/>
            <person name="Jorgensen S.L."/>
            <person name="Zaremba-Niedzwiedzka K."/>
            <person name="Martijn J."/>
            <person name="Lind A.E."/>
            <person name="van Eijk R."/>
            <person name="Schleper C."/>
            <person name="Guy L."/>
            <person name="Ettema T.J."/>
        </authorList>
    </citation>
    <scope>NUCLEOTIDE SEQUENCE</scope>
</reference>
<evidence type="ECO:0000259" key="4">
    <source>
        <dbReference type="PROSITE" id="PS51006"/>
    </source>
</evidence>
<keyword evidence="3" id="KW-0620">Polyamine biosynthesis</keyword>
<dbReference type="SUPFAM" id="SSF53335">
    <property type="entry name" value="S-adenosyl-L-methionine-dependent methyltransferases"/>
    <property type="match status" value="1"/>
</dbReference>
<dbReference type="AlphaFoldDB" id="A0A0F9AW68"/>
<dbReference type="PANTHER" id="PTHR43317:SF11">
    <property type="entry name" value="POLYAMINE AMINOPROPYLTRANSFERASE 2"/>
    <property type="match status" value="1"/>
</dbReference>
<feature type="domain" description="PABS" evidence="4">
    <location>
        <begin position="1"/>
        <end position="152"/>
    </location>
</feature>
<dbReference type="GO" id="GO:0016740">
    <property type="term" value="F:transferase activity"/>
    <property type="evidence" value="ECO:0007669"/>
    <property type="project" value="UniProtKB-KW"/>
</dbReference>
<dbReference type="InterPro" id="IPR030374">
    <property type="entry name" value="PABS"/>
</dbReference>
<evidence type="ECO:0000256" key="1">
    <source>
        <dbReference type="ARBA" id="ARBA00007867"/>
    </source>
</evidence>
<organism evidence="5">
    <name type="scientific">marine sediment metagenome</name>
    <dbReference type="NCBI Taxonomy" id="412755"/>
    <lineage>
        <taxon>unclassified sequences</taxon>
        <taxon>metagenomes</taxon>
        <taxon>ecological metagenomes</taxon>
    </lineage>
</organism>
<gene>
    <name evidence="5" type="ORF">LCGC14_2800790</name>
</gene>
<dbReference type="PROSITE" id="PS51006">
    <property type="entry name" value="PABS_2"/>
    <property type="match status" value="1"/>
</dbReference>
<dbReference type="Pfam" id="PF01564">
    <property type="entry name" value="Spermine_synth"/>
    <property type="match status" value="1"/>
</dbReference>
<dbReference type="PANTHER" id="PTHR43317">
    <property type="entry name" value="THERMOSPERMINE SYNTHASE ACAULIS5"/>
    <property type="match status" value="1"/>
</dbReference>
<sequence length="244" mass="27243">VTLIDLDPDMVALFGGKDPLAPAAVNQRLTALNENAFNDDRVQLIFGDAFVEVEKLVSAKRHFDAIIVDLPDPSHPDINKVYSEFFYARLKELLSGDGAIGIQSTSPFHTKDAFISIGKTLRAAGFITEQYHANVPTFGEWGWTIGTVMGSSALARITTTAEQPLVVPSQWLSREQILAAFVFSPSYFNDTSTIKINTLGSHRLYQYHQRAWKQRDGVFFTSESTDKKQLAKSHNMAYIETRKP</sequence>
<dbReference type="GO" id="GO:0006596">
    <property type="term" value="P:polyamine biosynthetic process"/>
    <property type="evidence" value="ECO:0007669"/>
    <property type="project" value="UniProtKB-KW"/>
</dbReference>
<name>A0A0F9AW68_9ZZZZ</name>
<dbReference type="InterPro" id="IPR029063">
    <property type="entry name" value="SAM-dependent_MTases_sf"/>
</dbReference>
<dbReference type="Gene3D" id="3.40.50.150">
    <property type="entry name" value="Vaccinia Virus protein VP39"/>
    <property type="match status" value="1"/>
</dbReference>
<accession>A0A0F9AW68</accession>
<evidence type="ECO:0000256" key="2">
    <source>
        <dbReference type="ARBA" id="ARBA00022679"/>
    </source>
</evidence>